<protein>
    <submittedName>
        <fullName evidence="1">Uncharacterized protein</fullName>
    </submittedName>
</protein>
<reference evidence="2" key="2">
    <citation type="submission" date="2015-01" db="EMBL/GenBank/DDBJ databases">
        <title>Evolutionary Origins and Diversification of the Mycorrhizal Mutualists.</title>
        <authorList>
            <consortium name="DOE Joint Genome Institute"/>
            <consortium name="Mycorrhizal Genomics Consortium"/>
            <person name="Kohler A."/>
            <person name="Kuo A."/>
            <person name="Nagy L.G."/>
            <person name="Floudas D."/>
            <person name="Copeland A."/>
            <person name="Barry K.W."/>
            <person name="Cichocki N."/>
            <person name="Veneault-Fourrey C."/>
            <person name="LaButti K."/>
            <person name="Lindquist E.A."/>
            <person name="Lipzen A."/>
            <person name="Lundell T."/>
            <person name="Morin E."/>
            <person name="Murat C."/>
            <person name="Riley R."/>
            <person name="Ohm R."/>
            <person name="Sun H."/>
            <person name="Tunlid A."/>
            <person name="Henrissat B."/>
            <person name="Grigoriev I.V."/>
            <person name="Hibbett D.S."/>
            <person name="Martin F."/>
        </authorList>
    </citation>
    <scope>NUCLEOTIDE SEQUENCE [LARGE SCALE GENOMIC DNA]</scope>
    <source>
        <strain evidence="2">F 1598</strain>
    </source>
</reference>
<evidence type="ECO:0000313" key="1">
    <source>
        <dbReference type="EMBL" id="KIM83258.1"/>
    </source>
</evidence>
<accession>A0A0C3BAE5</accession>
<dbReference type="AlphaFoldDB" id="A0A0C3BAE5"/>
<dbReference type="EMBL" id="KN832991">
    <property type="protein sequence ID" value="KIM83258.1"/>
    <property type="molecule type" value="Genomic_DNA"/>
</dbReference>
<organism evidence="1 2">
    <name type="scientific">Piloderma croceum (strain F 1598)</name>
    <dbReference type="NCBI Taxonomy" id="765440"/>
    <lineage>
        <taxon>Eukaryota</taxon>
        <taxon>Fungi</taxon>
        <taxon>Dikarya</taxon>
        <taxon>Basidiomycota</taxon>
        <taxon>Agaricomycotina</taxon>
        <taxon>Agaricomycetes</taxon>
        <taxon>Agaricomycetidae</taxon>
        <taxon>Atheliales</taxon>
        <taxon>Atheliaceae</taxon>
        <taxon>Piloderma</taxon>
    </lineage>
</organism>
<keyword evidence="2" id="KW-1185">Reference proteome</keyword>
<proteinExistence type="predicted"/>
<sequence length="75" mass="8706">MQRFVLFRISFSCEYQQAGPLWRQSLSVSPGLVTPVWETKSSRLLASYDNNVPPKLKARRIRCHTAKGRRQDVDK</sequence>
<dbReference type="InParanoid" id="A0A0C3BAE5"/>
<dbReference type="HOGENOM" id="CLU_2671919_0_0_1"/>
<evidence type="ECO:0000313" key="2">
    <source>
        <dbReference type="Proteomes" id="UP000054166"/>
    </source>
</evidence>
<dbReference type="Proteomes" id="UP000054166">
    <property type="component" value="Unassembled WGS sequence"/>
</dbReference>
<reference evidence="1 2" key="1">
    <citation type="submission" date="2014-04" db="EMBL/GenBank/DDBJ databases">
        <authorList>
            <consortium name="DOE Joint Genome Institute"/>
            <person name="Kuo A."/>
            <person name="Tarkka M."/>
            <person name="Buscot F."/>
            <person name="Kohler A."/>
            <person name="Nagy L.G."/>
            <person name="Floudas D."/>
            <person name="Copeland A."/>
            <person name="Barry K.W."/>
            <person name="Cichocki N."/>
            <person name="Veneault-Fourrey C."/>
            <person name="LaButti K."/>
            <person name="Lindquist E.A."/>
            <person name="Lipzen A."/>
            <person name="Lundell T."/>
            <person name="Morin E."/>
            <person name="Murat C."/>
            <person name="Sun H."/>
            <person name="Tunlid A."/>
            <person name="Henrissat B."/>
            <person name="Grigoriev I.V."/>
            <person name="Hibbett D.S."/>
            <person name="Martin F."/>
            <person name="Nordberg H.P."/>
            <person name="Cantor M.N."/>
            <person name="Hua S.X."/>
        </authorList>
    </citation>
    <scope>NUCLEOTIDE SEQUENCE [LARGE SCALE GENOMIC DNA]</scope>
    <source>
        <strain evidence="1 2">F 1598</strain>
    </source>
</reference>
<gene>
    <name evidence="1" type="ORF">PILCRDRAFT_819496</name>
</gene>
<name>A0A0C3BAE5_PILCF</name>